<dbReference type="PANTHER" id="PTHR33909:SF1">
    <property type="entry name" value="SEC TRANSLOCON ACCESSORY COMPLEX SUBUNIT YAJC"/>
    <property type="match status" value="1"/>
</dbReference>
<dbReference type="GO" id="GO:0015031">
    <property type="term" value="P:protein transport"/>
    <property type="evidence" value="ECO:0007669"/>
    <property type="project" value="UniProtKB-KW"/>
</dbReference>
<dbReference type="InterPro" id="IPR003849">
    <property type="entry name" value="Preprotein_translocase_YajC"/>
</dbReference>
<comment type="subcellular location">
    <subcellularLocation>
        <location evidence="1">Cell membrane</location>
        <topology evidence="1">Single-pass membrane protein</topology>
    </subcellularLocation>
</comment>
<reference evidence="11" key="2">
    <citation type="journal article" date="2021" name="PeerJ">
        <title>Extensive microbial diversity within the chicken gut microbiome revealed by metagenomics and culture.</title>
        <authorList>
            <person name="Gilroy R."/>
            <person name="Ravi A."/>
            <person name="Getino M."/>
            <person name="Pursley I."/>
            <person name="Horton D.L."/>
            <person name="Alikhan N.F."/>
            <person name="Baker D."/>
            <person name="Gharbi K."/>
            <person name="Hall N."/>
            <person name="Watson M."/>
            <person name="Adriaenssens E.M."/>
            <person name="Foster-Nyarko E."/>
            <person name="Jarju S."/>
            <person name="Secka A."/>
            <person name="Antonio M."/>
            <person name="Oren A."/>
            <person name="Chaudhuri R.R."/>
            <person name="La Ragione R."/>
            <person name="Hildebrand F."/>
            <person name="Pallen M.J."/>
        </authorList>
    </citation>
    <scope>NUCLEOTIDE SEQUENCE</scope>
    <source>
        <strain evidence="11">CHK123-3438</strain>
    </source>
</reference>
<keyword evidence="7 10" id="KW-1133">Transmembrane helix</keyword>
<evidence type="ECO:0000313" key="11">
    <source>
        <dbReference type="EMBL" id="HIT41214.1"/>
    </source>
</evidence>
<keyword evidence="9 10" id="KW-0472">Membrane</keyword>
<accession>A0A9D1KEV0</accession>
<keyword evidence="3" id="KW-0813">Transport</keyword>
<gene>
    <name evidence="11" type="primary">yajC</name>
    <name evidence="11" type="ORF">IAB60_03765</name>
</gene>
<feature type="transmembrane region" description="Helical" evidence="10">
    <location>
        <begin position="6"/>
        <end position="26"/>
    </location>
</feature>
<evidence type="ECO:0000256" key="5">
    <source>
        <dbReference type="ARBA" id="ARBA00022692"/>
    </source>
</evidence>
<evidence type="ECO:0000256" key="9">
    <source>
        <dbReference type="ARBA" id="ARBA00023136"/>
    </source>
</evidence>
<dbReference type="Pfam" id="PF02699">
    <property type="entry name" value="YajC"/>
    <property type="match status" value="1"/>
</dbReference>
<evidence type="ECO:0000256" key="2">
    <source>
        <dbReference type="ARBA" id="ARBA00006742"/>
    </source>
</evidence>
<reference evidence="11" key="1">
    <citation type="submission" date="2020-10" db="EMBL/GenBank/DDBJ databases">
        <authorList>
            <person name="Gilroy R."/>
        </authorList>
    </citation>
    <scope>NUCLEOTIDE SEQUENCE</scope>
    <source>
        <strain evidence="11">CHK123-3438</strain>
    </source>
</reference>
<dbReference type="Proteomes" id="UP000886860">
    <property type="component" value="Unassembled WGS sequence"/>
</dbReference>
<sequence length="94" mass="10271">MEGLGSIGGVILYCAFLFGLMYLIAFRPQKKEKKKHEELLASVAVGDTVLTSSGFYGVIIDMTDDTVIVEFGSNKNCRIPMQKAAIVQVEKPEA</sequence>
<keyword evidence="5 10" id="KW-0812">Transmembrane</keyword>
<proteinExistence type="inferred from homology"/>
<evidence type="ECO:0000256" key="8">
    <source>
        <dbReference type="ARBA" id="ARBA00023010"/>
    </source>
</evidence>
<keyword evidence="6" id="KW-0653">Protein transport</keyword>
<dbReference type="GO" id="GO:0005886">
    <property type="term" value="C:plasma membrane"/>
    <property type="evidence" value="ECO:0007669"/>
    <property type="project" value="UniProtKB-SubCell"/>
</dbReference>
<evidence type="ECO:0000256" key="7">
    <source>
        <dbReference type="ARBA" id="ARBA00022989"/>
    </source>
</evidence>
<dbReference type="PANTHER" id="PTHR33909">
    <property type="entry name" value="SEC TRANSLOCON ACCESSORY COMPLEX SUBUNIT YAJC"/>
    <property type="match status" value="1"/>
</dbReference>
<protein>
    <submittedName>
        <fullName evidence="11">Preprotein translocase subunit YajC</fullName>
    </submittedName>
</protein>
<keyword evidence="4" id="KW-1003">Cell membrane</keyword>
<evidence type="ECO:0000313" key="12">
    <source>
        <dbReference type="Proteomes" id="UP000886860"/>
    </source>
</evidence>
<comment type="caution">
    <text evidence="11">The sequence shown here is derived from an EMBL/GenBank/DDBJ whole genome shotgun (WGS) entry which is preliminary data.</text>
</comment>
<dbReference type="SMART" id="SM01323">
    <property type="entry name" value="YajC"/>
    <property type="match status" value="1"/>
</dbReference>
<evidence type="ECO:0000256" key="1">
    <source>
        <dbReference type="ARBA" id="ARBA00004162"/>
    </source>
</evidence>
<dbReference type="EMBL" id="DVKS01000062">
    <property type="protein sequence ID" value="HIT41214.1"/>
    <property type="molecule type" value="Genomic_DNA"/>
</dbReference>
<evidence type="ECO:0000256" key="3">
    <source>
        <dbReference type="ARBA" id="ARBA00022448"/>
    </source>
</evidence>
<comment type="similarity">
    <text evidence="2">Belongs to the YajC family.</text>
</comment>
<dbReference type="NCBIfam" id="TIGR00739">
    <property type="entry name" value="yajC"/>
    <property type="match status" value="1"/>
</dbReference>
<dbReference type="AlphaFoldDB" id="A0A9D1KEV0"/>
<evidence type="ECO:0000256" key="4">
    <source>
        <dbReference type="ARBA" id="ARBA00022475"/>
    </source>
</evidence>
<dbReference type="PRINTS" id="PR01853">
    <property type="entry name" value="YAJCTRNLCASE"/>
</dbReference>
<keyword evidence="8" id="KW-0811">Translocation</keyword>
<organism evidence="11 12">
    <name type="scientific">Candidatus Caccovicinus merdipullorum</name>
    <dbReference type="NCBI Taxonomy" id="2840724"/>
    <lineage>
        <taxon>Bacteria</taxon>
        <taxon>Bacillati</taxon>
        <taxon>Bacillota</taxon>
        <taxon>Clostridia</taxon>
        <taxon>Eubacteriales</taxon>
        <taxon>Candidatus Caccovicinus</taxon>
    </lineage>
</organism>
<evidence type="ECO:0000256" key="10">
    <source>
        <dbReference type="SAM" id="Phobius"/>
    </source>
</evidence>
<name>A0A9D1KEV0_9FIRM</name>
<evidence type="ECO:0000256" key="6">
    <source>
        <dbReference type="ARBA" id="ARBA00022927"/>
    </source>
</evidence>